<dbReference type="SUPFAM" id="SSF51735">
    <property type="entry name" value="NAD(P)-binding Rossmann-fold domains"/>
    <property type="match status" value="1"/>
</dbReference>
<dbReference type="InterPro" id="IPR013445">
    <property type="entry name" value="CDP_4_6_deHydtase"/>
</dbReference>
<dbReference type="Gene3D" id="3.40.50.720">
    <property type="entry name" value="NAD(P)-binding Rossmann-like Domain"/>
    <property type="match status" value="1"/>
</dbReference>
<gene>
    <name evidence="2" type="primary">rfbG</name>
    <name evidence="2" type="ORF">AAE039_07030</name>
</gene>
<protein>
    <submittedName>
        <fullName evidence="2">CDP-glucose 4,6-dehydratase</fullName>
        <ecNumber evidence="2">4.2.1.45</ecNumber>
    </submittedName>
</protein>
<feature type="domain" description="NAD(P)-binding" evidence="1">
    <location>
        <begin position="14"/>
        <end position="322"/>
    </location>
</feature>
<comment type="caution">
    <text evidence="2">The sequence shown here is derived from an EMBL/GenBank/DDBJ whole genome shotgun (WGS) entry which is preliminary data.</text>
</comment>
<name>A0ABU9JMA0_9GAMM</name>
<keyword evidence="2" id="KW-0456">Lyase</keyword>
<dbReference type="NCBIfam" id="TIGR02622">
    <property type="entry name" value="CDP_4_6_dhtase"/>
    <property type="match status" value="1"/>
</dbReference>
<dbReference type="RefSeq" id="WP_341986743.1">
    <property type="nucleotide sequence ID" value="NZ_JBBYHY010000003.1"/>
</dbReference>
<evidence type="ECO:0000313" key="2">
    <source>
        <dbReference type="EMBL" id="MEL3953312.1"/>
    </source>
</evidence>
<dbReference type="InterPro" id="IPR036291">
    <property type="entry name" value="NAD(P)-bd_dom_sf"/>
</dbReference>
<dbReference type="Pfam" id="PF16363">
    <property type="entry name" value="GDP_Man_Dehyd"/>
    <property type="match status" value="1"/>
</dbReference>
<dbReference type="GO" id="GO:0047733">
    <property type="term" value="F:CDP-glucose 4,6-dehydratase activity"/>
    <property type="evidence" value="ECO:0007669"/>
    <property type="project" value="UniProtKB-EC"/>
</dbReference>
<dbReference type="Gene3D" id="3.90.25.10">
    <property type="entry name" value="UDP-galactose 4-epimerase, domain 1"/>
    <property type="match status" value="1"/>
</dbReference>
<sequence length="365" mass="39921">MPNCDFWSKQRVFLTGHTGFKGSWTALWLARMGAQVHGYSLAPETTPNLHDLIGNAKGMTSTIGDIRNPLALQRAVDACDPTVAIHMAAQPLVRRSYREPADTYDVNVMGTLHVLNALRRAPHLRAILVVTTDKVYMNDDSGRPFIETDPLGGHDPYSSSKAACEELVSCYRQSYFQEAGIRVATARAGNVVGGGDWSEDRLIPDIWRAMLAGQPVTLRNPGSTRPWQHVLDPVSGYLDYVEALASDAAVALPNALNLAPATDYPMSVQAVTETLGKALGMHETWRLDDGDNPVEMTMLTLDASLATRVLGWHPRLTGRQAVEWSAGWYIRQHQGQDATALTLAQIDEYEGLATAERASGKETTP</sequence>
<dbReference type="EMBL" id="JBBYHY010000003">
    <property type="protein sequence ID" value="MEL3953312.1"/>
    <property type="molecule type" value="Genomic_DNA"/>
</dbReference>
<evidence type="ECO:0000313" key="3">
    <source>
        <dbReference type="Proteomes" id="UP001455088"/>
    </source>
</evidence>
<dbReference type="EC" id="4.2.1.45" evidence="2"/>
<dbReference type="PANTHER" id="PTHR43000">
    <property type="entry name" value="DTDP-D-GLUCOSE 4,6-DEHYDRATASE-RELATED"/>
    <property type="match status" value="1"/>
</dbReference>
<accession>A0ABU9JMA0</accession>
<keyword evidence="3" id="KW-1185">Reference proteome</keyword>
<reference evidence="2 3" key="1">
    <citation type="submission" date="2024-04" db="EMBL/GenBank/DDBJ databases">
        <title>Bacterial endophytes with biocontrol capabilities against important plant pathogens.</title>
        <authorList>
            <person name="Alayande K.A."/>
        </authorList>
    </citation>
    <scope>NUCLEOTIDE SEQUENCE [LARGE SCALE GENOMIC DNA]</scope>
    <source>
        <strain evidence="2 3">KV22</strain>
    </source>
</reference>
<evidence type="ECO:0000259" key="1">
    <source>
        <dbReference type="Pfam" id="PF16363"/>
    </source>
</evidence>
<organism evidence="2 3">
    <name type="scientific">Stenotrophomonas bentonitica</name>
    <dbReference type="NCBI Taxonomy" id="1450134"/>
    <lineage>
        <taxon>Bacteria</taxon>
        <taxon>Pseudomonadati</taxon>
        <taxon>Pseudomonadota</taxon>
        <taxon>Gammaproteobacteria</taxon>
        <taxon>Lysobacterales</taxon>
        <taxon>Lysobacteraceae</taxon>
        <taxon>Stenotrophomonas</taxon>
    </lineage>
</organism>
<dbReference type="Proteomes" id="UP001455088">
    <property type="component" value="Unassembled WGS sequence"/>
</dbReference>
<proteinExistence type="predicted"/>
<dbReference type="InterPro" id="IPR016040">
    <property type="entry name" value="NAD(P)-bd_dom"/>
</dbReference>